<evidence type="ECO:0000313" key="9">
    <source>
        <dbReference type="Proteomes" id="UP000184139"/>
    </source>
</evidence>
<dbReference type="AlphaFoldDB" id="A0A1M5VIU0"/>
<dbReference type="Proteomes" id="UP000184139">
    <property type="component" value="Unassembled WGS sequence"/>
</dbReference>
<dbReference type="STRING" id="1121409.SAMN02745124_01729"/>
<dbReference type="GO" id="GO:0005886">
    <property type="term" value="C:plasma membrane"/>
    <property type="evidence" value="ECO:0007669"/>
    <property type="project" value="InterPro"/>
</dbReference>
<evidence type="ECO:0000256" key="5">
    <source>
        <dbReference type="ARBA" id="ARBA00022982"/>
    </source>
</evidence>
<protein>
    <submittedName>
        <fullName evidence="8">Electron transport complex protein RnfG</fullName>
    </submittedName>
</protein>
<keyword evidence="1" id="KW-0813">Transport</keyword>
<keyword evidence="3" id="KW-0285">Flavoprotein</keyword>
<dbReference type="OrthoDB" id="9787579at2"/>
<proteinExistence type="predicted"/>
<keyword evidence="2" id="KW-0597">Phosphoprotein</keyword>
<evidence type="ECO:0000256" key="3">
    <source>
        <dbReference type="ARBA" id="ARBA00022630"/>
    </source>
</evidence>
<keyword evidence="9" id="KW-1185">Reference proteome</keyword>
<dbReference type="RefSeq" id="WP_073375191.1">
    <property type="nucleotide sequence ID" value="NZ_FQXS01000008.1"/>
</dbReference>
<evidence type="ECO:0000313" key="8">
    <source>
        <dbReference type="EMBL" id="SHH75169.1"/>
    </source>
</evidence>
<organism evidence="8 9">
    <name type="scientific">Desulfofustis glycolicus DSM 9705</name>
    <dbReference type="NCBI Taxonomy" id="1121409"/>
    <lineage>
        <taxon>Bacteria</taxon>
        <taxon>Pseudomonadati</taxon>
        <taxon>Thermodesulfobacteriota</taxon>
        <taxon>Desulfobulbia</taxon>
        <taxon>Desulfobulbales</taxon>
        <taxon>Desulfocapsaceae</taxon>
        <taxon>Desulfofustis</taxon>
    </lineage>
</organism>
<dbReference type="GO" id="GO:0010181">
    <property type="term" value="F:FMN binding"/>
    <property type="evidence" value="ECO:0007669"/>
    <property type="project" value="InterPro"/>
</dbReference>
<keyword evidence="6" id="KW-1133">Transmembrane helix</keyword>
<feature type="transmembrane region" description="Helical" evidence="6">
    <location>
        <begin position="7"/>
        <end position="28"/>
    </location>
</feature>
<dbReference type="InterPro" id="IPR010209">
    <property type="entry name" value="Ion_transpt_RnfG/RsxG"/>
</dbReference>
<keyword evidence="6" id="KW-0812">Transmembrane</keyword>
<evidence type="ECO:0000256" key="1">
    <source>
        <dbReference type="ARBA" id="ARBA00022448"/>
    </source>
</evidence>
<dbReference type="PANTHER" id="PTHR36118">
    <property type="entry name" value="ION-TRANSLOCATING OXIDOREDUCTASE COMPLEX SUBUNIT G"/>
    <property type="match status" value="1"/>
</dbReference>
<evidence type="ECO:0000256" key="2">
    <source>
        <dbReference type="ARBA" id="ARBA00022553"/>
    </source>
</evidence>
<reference evidence="8 9" key="1">
    <citation type="submission" date="2016-11" db="EMBL/GenBank/DDBJ databases">
        <authorList>
            <person name="Jaros S."/>
            <person name="Januszkiewicz K."/>
            <person name="Wedrychowicz H."/>
        </authorList>
    </citation>
    <scope>NUCLEOTIDE SEQUENCE [LARGE SCALE GENOMIC DNA]</scope>
    <source>
        <strain evidence="8 9">DSM 9705</strain>
    </source>
</reference>
<keyword evidence="4" id="KW-0288">FMN</keyword>
<sequence length="299" mass="33027">MKNFLTIIFRLTASCLVAGLIMGTTFVLTNKAKKANEHAREQKVVFALLGYSGGQEIPESMGMHELYRYVVTDGEGQSIGYLLPVGEHGQDGGFSFVRIGLDGSFLNQTSVPVSEENVRDQGERDKAIQAALGGDKTIRFTDQTIVVTDHGQRTAYLLSGKFPGFKTNIAIILALDPEYSVIGLEVMEHEEDPGLGAEIEQDYFKNQFKYKPFEKIKSIEVAKKPMPDEYFAALEGNVDEAAADDIMQQYRDQDIYALTGATISSVAVSSGVKGMTRKFAYRLDLLDNVLEQQQIAVPF</sequence>
<gene>
    <name evidence="8" type="ORF">SAMN02745124_01729</name>
</gene>
<keyword evidence="6" id="KW-0472">Membrane</keyword>
<dbReference type="SMART" id="SM00900">
    <property type="entry name" value="FMN_bind"/>
    <property type="match status" value="1"/>
</dbReference>
<evidence type="ECO:0000259" key="7">
    <source>
        <dbReference type="SMART" id="SM00900"/>
    </source>
</evidence>
<evidence type="ECO:0000256" key="6">
    <source>
        <dbReference type="SAM" id="Phobius"/>
    </source>
</evidence>
<evidence type="ECO:0000256" key="4">
    <source>
        <dbReference type="ARBA" id="ARBA00022643"/>
    </source>
</evidence>
<dbReference type="GO" id="GO:0009055">
    <property type="term" value="F:electron transfer activity"/>
    <property type="evidence" value="ECO:0007669"/>
    <property type="project" value="InterPro"/>
</dbReference>
<dbReference type="InterPro" id="IPR007329">
    <property type="entry name" value="FMN-bd"/>
</dbReference>
<feature type="domain" description="FMN-binding" evidence="7">
    <location>
        <begin position="164"/>
        <end position="279"/>
    </location>
</feature>
<dbReference type="GO" id="GO:0022900">
    <property type="term" value="P:electron transport chain"/>
    <property type="evidence" value="ECO:0007669"/>
    <property type="project" value="InterPro"/>
</dbReference>
<dbReference type="PANTHER" id="PTHR36118:SF1">
    <property type="entry name" value="ION-TRANSLOCATING OXIDOREDUCTASE COMPLEX SUBUNIT G"/>
    <property type="match status" value="1"/>
</dbReference>
<dbReference type="Pfam" id="PF04205">
    <property type="entry name" value="FMN_bind"/>
    <property type="match status" value="1"/>
</dbReference>
<accession>A0A1M5VIU0</accession>
<keyword evidence="5" id="KW-0249">Electron transport</keyword>
<name>A0A1M5VIU0_9BACT</name>
<dbReference type="EMBL" id="FQXS01000008">
    <property type="protein sequence ID" value="SHH75169.1"/>
    <property type="molecule type" value="Genomic_DNA"/>
</dbReference>